<keyword evidence="1" id="KW-0812">Transmembrane</keyword>
<dbReference type="AlphaFoldDB" id="A0A166GZ99"/>
<name>A0A166GZ99_9AGAM</name>
<protein>
    <submittedName>
        <fullName evidence="2">Uncharacterized protein</fullName>
    </submittedName>
</protein>
<feature type="transmembrane region" description="Helical" evidence="1">
    <location>
        <begin position="58"/>
        <end position="78"/>
    </location>
</feature>
<reference evidence="2 3" key="1">
    <citation type="journal article" date="2016" name="Mol. Biol. Evol.">
        <title>Comparative Genomics of Early-Diverging Mushroom-Forming Fungi Provides Insights into the Origins of Lignocellulose Decay Capabilities.</title>
        <authorList>
            <person name="Nagy L.G."/>
            <person name="Riley R."/>
            <person name="Tritt A."/>
            <person name="Adam C."/>
            <person name="Daum C."/>
            <person name="Floudas D."/>
            <person name="Sun H."/>
            <person name="Yadav J.S."/>
            <person name="Pangilinan J."/>
            <person name="Larsson K.H."/>
            <person name="Matsuura K."/>
            <person name="Barry K."/>
            <person name="Labutti K."/>
            <person name="Kuo R."/>
            <person name="Ohm R.A."/>
            <person name="Bhattacharya S.S."/>
            <person name="Shirouzu T."/>
            <person name="Yoshinaga Y."/>
            <person name="Martin F.M."/>
            <person name="Grigoriev I.V."/>
            <person name="Hibbett D.S."/>
        </authorList>
    </citation>
    <scope>NUCLEOTIDE SEQUENCE [LARGE SCALE GENOMIC DNA]</scope>
    <source>
        <strain evidence="2 3">CBS 109695</strain>
    </source>
</reference>
<evidence type="ECO:0000313" key="3">
    <source>
        <dbReference type="Proteomes" id="UP000076532"/>
    </source>
</evidence>
<keyword evidence="1" id="KW-0472">Membrane</keyword>
<organism evidence="2 3">
    <name type="scientific">Athelia psychrophila</name>
    <dbReference type="NCBI Taxonomy" id="1759441"/>
    <lineage>
        <taxon>Eukaryota</taxon>
        <taxon>Fungi</taxon>
        <taxon>Dikarya</taxon>
        <taxon>Basidiomycota</taxon>
        <taxon>Agaricomycotina</taxon>
        <taxon>Agaricomycetes</taxon>
        <taxon>Agaricomycetidae</taxon>
        <taxon>Atheliales</taxon>
        <taxon>Atheliaceae</taxon>
        <taxon>Athelia</taxon>
    </lineage>
</organism>
<dbReference type="EMBL" id="KV417574">
    <property type="protein sequence ID" value="KZP18317.1"/>
    <property type="molecule type" value="Genomic_DNA"/>
</dbReference>
<keyword evidence="3" id="KW-1185">Reference proteome</keyword>
<dbReference type="Proteomes" id="UP000076532">
    <property type="component" value="Unassembled WGS sequence"/>
</dbReference>
<evidence type="ECO:0000256" key="1">
    <source>
        <dbReference type="SAM" id="Phobius"/>
    </source>
</evidence>
<accession>A0A166GZ99</accession>
<keyword evidence="1" id="KW-1133">Transmembrane helix</keyword>
<evidence type="ECO:0000313" key="2">
    <source>
        <dbReference type="EMBL" id="KZP18317.1"/>
    </source>
</evidence>
<gene>
    <name evidence="2" type="ORF">FIBSPDRAFT_893652</name>
</gene>
<sequence length="151" mass="16668">MSGFPPKQGRYELGRLTGSMGRNAMNHIWYTQVRRQAQRNPAGQDDDVEKAKKDSKRIILYARVTVLAVVISVILTAGSQVPPTFACFSVADVSLLPQKAPDDSMLWKIPARYDCVADGQDAAWTSKVERANVKESKSEVVANSEPCNDLQ</sequence>
<proteinExistence type="predicted"/>